<sequence length="37" mass="4227">MRSLEHTTKLSSFTPRLQLFQIIKISCSACICICLKI</sequence>
<name>A0A2P2N6C6_RHIMU</name>
<accession>A0A2P2N6C6</accession>
<dbReference type="EMBL" id="GGEC01057511">
    <property type="protein sequence ID" value="MBX37995.1"/>
    <property type="molecule type" value="Transcribed_RNA"/>
</dbReference>
<dbReference type="AlphaFoldDB" id="A0A2P2N6C6"/>
<reference evidence="1" key="1">
    <citation type="submission" date="2018-02" db="EMBL/GenBank/DDBJ databases">
        <title>Rhizophora mucronata_Transcriptome.</title>
        <authorList>
            <person name="Meera S.P."/>
            <person name="Sreeshan A."/>
            <person name="Augustine A."/>
        </authorList>
    </citation>
    <scope>NUCLEOTIDE SEQUENCE</scope>
    <source>
        <tissue evidence="1">Leaf</tissue>
    </source>
</reference>
<proteinExistence type="predicted"/>
<protein>
    <submittedName>
        <fullName evidence="1">Uncharacterized protein</fullName>
    </submittedName>
</protein>
<evidence type="ECO:0000313" key="1">
    <source>
        <dbReference type="EMBL" id="MBX37995.1"/>
    </source>
</evidence>
<organism evidence="1">
    <name type="scientific">Rhizophora mucronata</name>
    <name type="common">Asiatic mangrove</name>
    <dbReference type="NCBI Taxonomy" id="61149"/>
    <lineage>
        <taxon>Eukaryota</taxon>
        <taxon>Viridiplantae</taxon>
        <taxon>Streptophyta</taxon>
        <taxon>Embryophyta</taxon>
        <taxon>Tracheophyta</taxon>
        <taxon>Spermatophyta</taxon>
        <taxon>Magnoliopsida</taxon>
        <taxon>eudicotyledons</taxon>
        <taxon>Gunneridae</taxon>
        <taxon>Pentapetalae</taxon>
        <taxon>rosids</taxon>
        <taxon>fabids</taxon>
        <taxon>Malpighiales</taxon>
        <taxon>Rhizophoraceae</taxon>
        <taxon>Rhizophora</taxon>
    </lineage>
</organism>